<feature type="compositionally biased region" description="Low complexity" evidence="1">
    <location>
        <begin position="45"/>
        <end position="55"/>
    </location>
</feature>
<gene>
    <name evidence="2" type="ORF">ACJRO7_019847</name>
</gene>
<name>A0ABD3KEI1_EUCGL</name>
<dbReference type="AlphaFoldDB" id="A0ABD3KEI1"/>
<evidence type="ECO:0000313" key="3">
    <source>
        <dbReference type="Proteomes" id="UP001634007"/>
    </source>
</evidence>
<dbReference type="EMBL" id="JBJKBG010000005">
    <property type="protein sequence ID" value="KAL3738380.1"/>
    <property type="molecule type" value="Genomic_DNA"/>
</dbReference>
<keyword evidence="3" id="KW-1185">Reference proteome</keyword>
<sequence length="101" mass="10947">MAFRRIGIPTRGRSEEGGEIVKMPPPPSVVVPKVAMMMDGEYDAAAGPRGAASAPRRTDSSTPGSFVEGRCLGGWVVNFFYSGKELMVRSVVPFEGEFERH</sequence>
<evidence type="ECO:0000256" key="1">
    <source>
        <dbReference type="SAM" id="MobiDB-lite"/>
    </source>
</evidence>
<accession>A0ABD3KEI1</accession>
<protein>
    <submittedName>
        <fullName evidence="2">Uncharacterized protein</fullName>
    </submittedName>
</protein>
<feature type="region of interest" description="Disordered" evidence="1">
    <location>
        <begin position="45"/>
        <end position="64"/>
    </location>
</feature>
<dbReference type="Proteomes" id="UP001634007">
    <property type="component" value="Unassembled WGS sequence"/>
</dbReference>
<comment type="caution">
    <text evidence="2">The sequence shown here is derived from an EMBL/GenBank/DDBJ whole genome shotgun (WGS) entry which is preliminary data.</text>
</comment>
<organism evidence="2 3">
    <name type="scientific">Eucalyptus globulus</name>
    <name type="common">Tasmanian blue gum</name>
    <dbReference type="NCBI Taxonomy" id="34317"/>
    <lineage>
        <taxon>Eukaryota</taxon>
        <taxon>Viridiplantae</taxon>
        <taxon>Streptophyta</taxon>
        <taxon>Embryophyta</taxon>
        <taxon>Tracheophyta</taxon>
        <taxon>Spermatophyta</taxon>
        <taxon>Magnoliopsida</taxon>
        <taxon>eudicotyledons</taxon>
        <taxon>Gunneridae</taxon>
        <taxon>Pentapetalae</taxon>
        <taxon>rosids</taxon>
        <taxon>malvids</taxon>
        <taxon>Myrtales</taxon>
        <taxon>Myrtaceae</taxon>
        <taxon>Myrtoideae</taxon>
        <taxon>Eucalypteae</taxon>
        <taxon>Eucalyptus</taxon>
    </lineage>
</organism>
<evidence type="ECO:0000313" key="2">
    <source>
        <dbReference type="EMBL" id="KAL3738380.1"/>
    </source>
</evidence>
<proteinExistence type="predicted"/>
<feature type="region of interest" description="Disordered" evidence="1">
    <location>
        <begin position="1"/>
        <end position="25"/>
    </location>
</feature>
<reference evidence="2 3" key="1">
    <citation type="submission" date="2024-11" db="EMBL/GenBank/DDBJ databases">
        <title>Chromosome-level genome assembly of Eucalyptus globulus Labill. provides insights into its genome evolution.</title>
        <authorList>
            <person name="Li X."/>
        </authorList>
    </citation>
    <scope>NUCLEOTIDE SEQUENCE [LARGE SCALE GENOMIC DNA]</scope>
    <source>
        <strain evidence="2">CL2024</strain>
        <tissue evidence="2">Fresh tender leaves</tissue>
    </source>
</reference>